<feature type="region of interest" description="Disordered" evidence="1">
    <location>
        <begin position="1"/>
        <end position="25"/>
    </location>
</feature>
<name>A0ABS7ZPR4_9GAMM</name>
<keyword evidence="3" id="KW-1185">Reference proteome</keyword>
<dbReference type="Proteomes" id="UP000714380">
    <property type="component" value="Unassembled WGS sequence"/>
</dbReference>
<evidence type="ECO:0000313" key="3">
    <source>
        <dbReference type="Proteomes" id="UP000714380"/>
    </source>
</evidence>
<dbReference type="RefSeq" id="WP_225671729.1">
    <property type="nucleotide sequence ID" value="NZ_JAEDAH010000013.1"/>
</dbReference>
<evidence type="ECO:0000256" key="1">
    <source>
        <dbReference type="SAM" id="MobiDB-lite"/>
    </source>
</evidence>
<comment type="caution">
    <text evidence="2">The sequence shown here is derived from an EMBL/GenBank/DDBJ whole genome shotgun (WGS) entry which is preliminary data.</text>
</comment>
<accession>A0ABS7ZPR4</accession>
<organism evidence="2 3">
    <name type="scientific">Thalassolituus marinus</name>
    <dbReference type="NCBI Taxonomy" id="671053"/>
    <lineage>
        <taxon>Bacteria</taxon>
        <taxon>Pseudomonadati</taxon>
        <taxon>Pseudomonadota</taxon>
        <taxon>Gammaproteobacteria</taxon>
        <taxon>Oceanospirillales</taxon>
        <taxon>Oceanospirillaceae</taxon>
        <taxon>Thalassolituus</taxon>
    </lineage>
</organism>
<gene>
    <name evidence="2" type="ORF">I9W95_03065</name>
</gene>
<sequence>MISHVPTSHPLERDDVTPNPITPLTDNPQVKVCVQQLLPAGILNTPALKLAKFYRLARNGIKKVEN</sequence>
<proteinExistence type="predicted"/>
<reference evidence="2 3" key="1">
    <citation type="submission" date="2020-12" db="EMBL/GenBank/DDBJ databases">
        <title>Novel Thalassolituus-related marine hydrocarbonoclastic bacteria mediated algae-derived hydrocarbons mineralization in twilight zone of the northern South China Sea.</title>
        <authorList>
            <person name="Dong C."/>
        </authorList>
    </citation>
    <scope>NUCLEOTIDE SEQUENCE [LARGE SCALE GENOMIC DNA]</scope>
    <source>
        <strain evidence="2 3">IMCC1826</strain>
    </source>
</reference>
<protein>
    <submittedName>
        <fullName evidence="2">Uncharacterized protein</fullName>
    </submittedName>
</protein>
<evidence type="ECO:0000313" key="2">
    <source>
        <dbReference type="EMBL" id="MCA6062580.1"/>
    </source>
</evidence>
<dbReference type="EMBL" id="JAEDAH010000013">
    <property type="protein sequence ID" value="MCA6062580.1"/>
    <property type="molecule type" value="Genomic_DNA"/>
</dbReference>